<evidence type="ECO:0000256" key="7">
    <source>
        <dbReference type="ARBA" id="ARBA00056433"/>
    </source>
</evidence>
<dbReference type="InterPro" id="IPR017135">
    <property type="entry name" value="D-Glu_cyclase_mito"/>
</dbReference>
<protein>
    <recommendedName>
        <fullName evidence="9">D-glutamate cyclase, mitochondrial</fullName>
        <ecNumber evidence="8">4.2.1.48</ecNumber>
    </recommendedName>
</protein>
<comment type="catalytic activity">
    <reaction evidence="6">
        <text>D-glutamate = 5-oxo-D-proline + H2O</text>
        <dbReference type="Rhea" id="RHEA:22360"/>
        <dbReference type="ChEBI" id="CHEBI:15377"/>
        <dbReference type="ChEBI" id="CHEBI:29986"/>
        <dbReference type="ChEBI" id="CHEBI:57948"/>
        <dbReference type="EC" id="4.2.1.48"/>
    </reaction>
</comment>
<dbReference type="PANTHER" id="PTHR32022:SF10">
    <property type="entry name" value="D-GLUTAMATE CYCLASE, MITOCHONDRIAL"/>
    <property type="match status" value="1"/>
</dbReference>
<dbReference type="Gene3D" id="3.30.2040.10">
    <property type="entry name" value="PSTPO5379-like domain"/>
    <property type="match status" value="1"/>
</dbReference>
<accession>A0A7K6EEJ8</accession>
<dbReference type="GO" id="GO:0005759">
    <property type="term" value="C:mitochondrial matrix"/>
    <property type="evidence" value="ECO:0007669"/>
    <property type="project" value="UniProtKB-SubCell"/>
</dbReference>
<comment type="subcellular location">
    <subcellularLocation>
        <location evidence="1">Mitochondrion matrix</location>
    </subcellularLocation>
</comment>
<evidence type="ECO:0000256" key="6">
    <source>
        <dbReference type="ARBA" id="ARBA00050772"/>
    </source>
</evidence>
<feature type="non-terminal residue" evidence="11">
    <location>
        <position position="1"/>
    </location>
</feature>
<keyword evidence="4" id="KW-0496">Mitochondrion</keyword>
<dbReference type="EMBL" id="VZRM01004742">
    <property type="protein sequence ID" value="NWV37571.1"/>
    <property type="molecule type" value="Genomic_DNA"/>
</dbReference>
<dbReference type="Gene3D" id="3.90.1640.20">
    <property type="entry name" value="TON_0340"/>
    <property type="match status" value="1"/>
</dbReference>
<dbReference type="InterPro" id="IPR038021">
    <property type="entry name" value="Putative_hydro-lyase"/>
</dbReference>
<comment type="function">
    <text evidence="7">D-glutamate cyclase that converts D-glutamate to 5-oxo-D-proline.</text>
</comment>
<comment type="similarity">
    <text evidence="2">Belongs to the D-glutamate cyclase family.</text>
</comment>
<feature type="domain" description="D-glutamate cyclase-like C-terminal" evidence="10">
    <location>
        <begin position="299"/>
        <end position="609"/>
    </location>
</feature>
<gene>
    <name evidence="11" type="primary">Dglucy</name>
    <name evidence="11" type="ORF">GRAPIC_R04801</name>
</gene>
<dbReference type="GO" id="GO:0047820">
    <property type="term" value="F:D-glutamate cyclase activity"/>
    <property type="evidence" value="ECO:0007669"/>
    <property type="project" value="UniProtKB-EC"/>
</dbReference>
<evidence type="ECO:0000256" key="2">
    <source>
        <dbReference type="ARBA" id="ARBA00007896"/>
    </source>
</evidence>
<reference evidence="11 12" key="1">
    <citation type="submission" date="2019-09" db="EMBL/GenBank/DDBJ databases">
        <title>Bird 10,000 Genomes (B10K) Project - Family phase.</title>
        <authorList>
            <person name="Zhang G."/>
        </authorList>
    </citation>
    <scope>NUCLEOTIDE SEQUENCE [LARGE SCALE GENOMIC DNA]</scope>
    <source>
        <strain evidence="11">B10K-DU-029-50</strain>
        <tissue evidence="11">Heart</tissue>
    </source>
</reference>
<dbReference type="Proteomes" id="UP000575029">
    <property type="component" value="Unassembled WGS sequence"/>
</dbReference>
<comment type="caution">
    <text evidence="11">The sequence shown here is derived from an EMBL/GenBank/DDBJ whole genome shotgun (WGS) entry which is preliminary data.</text>
</comment>
<evidence type="ECO:0000256" key="4">
    <source>
        <dbReference type="ARBA" id="ARBA00023128"/>
    </source>
</evidence>
<keyword evidence="3" id="KW-0809">Transit peptide</keyword>
<dbReference type="PIRSF" id="PIRSF037204">
    <property type="entry name" value="UCP037204"/>
    <property type="match status" value="1"/>
</dbReference>
<proteinExistence type="inferred from homology"/>
<evidence type="ECO:0000259" key="10">
    <source>
        <dbReference type="Pfam" id="PF14336"/>
    </source>
</evidence>
<dbReference type="InterPro" id="IPR025504">
    <property type="entry name" value="GLUCM_C"/>
</dbReference>
<dbReference type="Pfam" id="PF14336">
    <property type="entry name" value="GLUCM-like_C"/>
    <property type="match status" value="1"/>
</dbReference>
<dbReference type="Pfam" id="PF07286">
    <property type="entry name" value="D-Glu_cyclase"/>
    <property type="match status" value="1"/>
</dbReference>
<evidence type="ECO:0000256" key="1">
    <source>
        <dbReference type="ARBA" id="ARBA00004305"/>
    </source>
</evidence>
<evidence type="ECO:0000256" key="8">
    <source>
        <dbReference type="ARBA" id="ARBA00066761"/>
    </source>
</evidence>
<organism evidence="11 12">
    <name type="scientific">Grantiella picta</name>
    <dbReference type="NCBI Taxonomy" id="266360"/>
    <lineage>
        <taxon>Eukaryota</taxon>
        <taxon>Metazoa</taxon>
        <taxon>Chordata</taxon>
        <taxon>Craniata</taxon>
        <taxon>Vertebrata</taxon>
        <taxon>Euteleostomi</taxon>
        <taxon>Archelosauria</taxon>
        <taxon>Archosauria</taxon>
        <taxon>Dinosauria</taxon>
        <taxon>Saurischia</taxon>
        <taxon>Theropoda</taxon>
        <taxon>Coelurosauria</taxon>
        <taxon>Aves</taxon>
        <taxon>Neognathae</taxon>
        <taxon>Neoaves</taxon>
        <taxon>Telluraves</taxon>
        <taxon>Australaves</taxon>
        <taxon>Passeriformes</taxon>
        <taxon>Meliphagoidea</taxon>
        <taxon>Meliphagidae</taxon>
        <taxon>Grantiella</taxon>
    </lineage>
</organism>
<dbReference type="SUPFAM" id="SSF160920">
    <property type="entry name" value="PSTPO5379-like"/>
    <property type="match status" value="1"/>
</dbReference>
<feature type="non-terminal residue" evidence="11">
    <location>
        <position position="610"/>
    </location>
</feature>
<evidence type="ECO:0000256" key="5">
    <source>
        <dbReference type="ARBA" id="ARBA00023239"/>
    </source>
</evidence>
<dbReference type="Gene3D" id="3.40.1640.10">
    <property type="entry name" value="PSTPO5379-like"/>
    <property type="match status" value="1"/>
</dbReference>
<keyword evidence="5" id="KW-0456">Lyase</keyword>
<evidence type="ECO:0000256" key="9">
    <source>
        <dbReference type="ARBA" id="ARBA00068632"/>
    </source>
</evidence>
<dbReference type="FunFam" id="3.30.2040.10:FF:000001">
    <property type="entry name" value="D-glutamate cyclase, mitochondrial"/>
    <property type="match status" value="1"/>
</dbReference>
<dbReference type="FunFam" id="3.40.1640.10:FF:000001">
    <property type="entry name" value="D-glutamate cyclase, mitochondrial"/>
    <property type="match status" value="1"/>
</dbReference>
<dbReference type="FunFam" id="3.90.1640.20:FF:000001">
    <property type="entry name" value="D-glutamate cyclase, mitochondrial"/>
    <property type="match status" value="1"/>
</dbReference>
<sequence>MLLTGGLKSLLPHVLRRIIRCNRLSISNTSGMAEGYKQANVVILHKSLADDFEKFCHANNGPLPLLYRSQPGDWKCPSLSSDSDIRTDCLQYRKYEHGACTGSLKSLKEYSEQLKDMVTFYLGCSFSFEKAVQKAGIPIRNVEQKCNVSMYKTSVPCHSVSMFHCNLVVTMRPIPESKLEAAVLATSELREAHGAPIHIGDPGMLGIQDLSKPDYGDPVHLHPGDIPVFWACGVTGVEAVINCRAPLAFTHSPGCMFITDLKNDNVRSLGGVPQVHCISQDPLHFSVVSAEAAQKIKTLETLIGIDPGGRGIMHLQRQGELLGACLAMSHAGSVLITTGFPTHFAHEPPEENDGPPGALAIAAVLQALEKEVAIVTDQRAMELNKKIIEEAVQLGILKKPIPLLSYQRESADSALMFLCENGNPGRPRFDHLIAIERAGMAADGNYYNARKVNIKHLVDPIDELFVAAQTIPGVTTTGVGDGGNELGMGKVKDAVKKHIKNGDVIACDVEADFTVVAGVSNWGGYAIACALYVLNSCETHDRYLRRAVGFPQTPKKRLWLPALPSVTKEEKLLQTLVQLGVRSGKTASLEMEVDGLPFYNTHSFMIEKLL</sequence>
<dbReference type="InterPro" id="IPR009906">
    <property type="entry name" value="D-Glu_cyclase"/>
</dbReference>
<keyword evidence="12" id="KW-1185">Reference proteome</keyword>
<dbReference type="PANTHER" id="PTHR32022">
    <property type="entry name" value="D-GLUTAMATE CYCLASE, MITOCHONDRIAL"/>
    <property type="match status" value="1"/>
</dbReference>
<dbReference type="EC" id="4.2.1.48" evidence="8"/>
<evidence type="ECO:0000256" key="3">
    <source>
        <dbReference type="ARBA" id="ARBA00022946"/>
    </source>
</evidence>
<dbReference type="AlphaFoldDB" id="A0A7K6EEJ8"/>
<dbReference type="GO" id="GO:0006536">
    <property type="term" value="P:glutamate metabolic process"/>
    <property type="evidence" value="ECO:0007669"/>
    <property type="project" value="TreeGrafter"/>
</dbReference>
<name>A0A7K6EEJ8_9PASS</name>
<evidence type="ECO:0000313" key="12">
    <source>
        <dbReference type="Proteomes" id="UP000575029"/>
    </source>
</evidence>
<evidence type="ECO:0000313" key="11">
    <source>
        <dbReference type="EMBL" id="NWV37571.1"/>
    </source>
</evidence>